<evidence type="ECO:0000313" key="3">
    <source>
        <dbReference type="Proteomes" id="UP000315395"/>
    </source>
</evidence>
<dbReference type="Proteomes" id="UP000315395">
    <property type="component" value="Chromosome"/>
</dbReference>
<name>A0A516G805_9MICO</name>
<reference evidence="2 3" key="1">
    <citation type="submission" date="2019-07" db="EMBL/GenBank/DDBJ databases">
        <title>complete genome sequencing of Ornithinimicrobium sp. H23M54.</title>
        <authorList>
            <person name="Bae J.-W."/>
            <person name="Lee S.-Y."/>
        </authorList>
    </citation>
    <scope>NUCLEOTIDE SEQUENCE [LARGE SCALE GENOMIC DNA]</scope>
    <source>
        <strain evidence="2 3">H23M54</strain>
    </source>
</reference>
<keyword evidence="3" id="KW-1185">Reference proteome</keyword>
<dbReference type="InterPro" id="IPR045713">
    <property type="entry name" value="DUF6069"/>
</dbReference>
<feature type="transmembrane region" description="Helical" evidence="1">
    <location>
        <begin position="90"/>
        <end position="111"/>
    </location>
</feature>
<keyword evidence="1" id="KW-0472">Membrane</keyword>
<feature type="transmembrane region" description="Helical" evidence="1">
    <location>
        <begin position="31"/>
        <end position="53"/>
    </location>
</feature>
<protein>
    <submittedName>
        <fullName evidence="2">Uncharacterized protein</fullName>
    </submittedName>
</protein>
<proteinExistence type="predicted"/>
<gene>
    <name evidence="2" type="ORF">FNH13_04315</name>
</gene>
<dbReference type="OrthoDB" id="5008026at2"/>
<dbReference type="KEGG" id="orz:FNH13_04315"/>
<sequence>MAALLTWLVADPVLGVDLEVLTTPGGDATRLVSAGAIVSSTIIVGLLGWALLAVLQRISGRGTTIWRWTATTVALLSLAGPLTLAQTTAATVVLTVLHVVVAAILLVALPVQGSAGRK</sequence>
<feature type="transmembrane region" description="Helical" evidence="1">
    <location>
        <begin position="65"/>
        <end position="84"/>
    </location>
</feature>
<evidence type="ECO:0000313" key="2">
    <source>
        <dbReference type="EMBL" id="QDO87659.1"/>
    </source>
</evidence>
<keyword evidence="1" id="KW-1133">Transmembrane helix</keyword>
<dbReference type="Pfam" id="PF19545">
    <property type="entry name" value="DUF6069"/>
    <property type="match status" value="1"/>
</dbReference>
<dbReference type="AlphaFoldDB" id="A0A516G805"/>
<evidence type="ECO:0000256" key="1">
    <source>
        <dbReference type="SAM" id="Phobius"/>
    </source>
</evidence>
<organism evidence="2 3">
    <name type="scientific">Ornithinimicrobium ciconiae</name>
    <dbReference type="NCBI Taxonomy" id="2594265"/>
    <lineage>
        <taxon>Bacteria</taxon>
        <taxon>Bacillati</taxon>
        <taxon>Actinomycetota</taxon>
        <taxon>Actinomycetes</taxon>
        <taxon>Micrococcales</taxon>
        <taxon>Ornithinimicrobiaceae</taxon>
        <taxon>Ornithinimicrobium</taxon>
    </lineage>
</organism>
<accession>A0A516G805</accession>
<dbReference type="EMBL" id="CP041616">
    <property type="protein sequence ID" value="QDO87659.1"/>
    <property type="molecule type" value="Genomic_DNA"/>
</dbReference>
<keyword evidence="1" id="KW-0812">Transmembrane</keyword>